<dbReference type="CDD" id="cd01647">
    <property type="entry name" value="RT_LTR"/>
    <property type="match status" value="1"/>
</dbReference>
<dbReference type="InterPro" id="IPR053134">
    <property type="entry name" value="RNA-dir_DNA_polymerase"/>
</dbReference>
<dbReference type="PANTHER" id="PTHR24559:SF444">
    <property type="entry name" value="REVERSE TRANSCRIPTASE DOMAIN-CONTAINING PROTEIN"/>
    <property type="match status" value="1"/>
</dbReference>
<dbReference type="Gene3D" id="3.10.10.10">
    <property type="entry name" value="HIV Type 1 Reverse Transcriptase, subunit A, domain 1"/>
    <property type="match status" value="1"/>
</dbReference>
<evidence type="ECO:0000313" key="2">
    <source>
        <dbReference type="EMBL" id="KAL0346408.1"/>
    </source>
</evidence>
<evidence type="ECO:0000259" key="1">
    <source>
        <dbReference type="Pfam" id="PF00078"/>
    </source>
</evidence>
<dbReference type="EMBL" id="JACGWM010000010">
    <property type="protein sequence ID" value="KAL0346408.1"/>
    <property type="molecule type" value="Genomic_DNA"/>
</dbReference>
<dbReference type="InterPro" id="IPR043128">
    <property type="entry name" value="Rev_trsase/Diguanyl_cyclase"/>
</dbReference>
<reference evidence="2" key="1">
    <citation type="submission" date="2020-06" db="EMBL/GenBank/DDBJ databases">
        <authorList>
            <person name="Li T."/>
            <person name="Hu X."/>
            <person name="Zhang T."/>
            <person name="Song X."/>
            <person name="Zhang H."/>
            <person name="Dai N."/>
            <person name="Sheng W."/>
            <person name="Hou X."/>
            <person name="Wei L."/>
        </authorList>
    </citation>
    <scope>NUCLEOTIDE SEQUENCE</scope>
    <source>
        <strain evidence="2">KEN8</strain>
        <tissue evidence="2">Leaf</tissue>
    </source>
</reference>
<dbReference type="Gene3D" id="3.30.70.270">
    <property type="match status" value="1"/>
</dbReference>
<dbReference type="PANTHER" id="PTHR24559">
    <property type="entry name" value="TRANSPOSON TY3-I GAG-POL POLYPROTEIN"/>
    <property type="match status" value="1"/>
</dbReference>
<dbReference type="InterPro" id="IPR043502">
    <property type="entry name" value="DNA/RNA_pol_sf"/>
</dbReference>
<dbReference type="InterPro" id="IPR000477">
    <property type="entry name" value="RT_dom"/>
</dbReference>
<gene>
    <name evidence="2" type="ORF">Scaly_1656800</name>
</gene>
<dbReference type="Pfam" id="PF00078">
    <property type="entry name" value="RVT_1"/>
    <property type="match status" value="1"/>
</dbReference>
<protein>
    <submittedName>
        <fullName evidence="2">Retrovirus-related Pol polyprotein from transposon.6</fullName>
    </submittedName>
</protein>
<dbReference type="InterPro" id="IPR012337">
    <property type="entry name" value="RNaseH-like_sf"/>
</dbReference>
<dbReference type="SUPFAM" id="SSF53098">
    <property type="entry name" value="Ribonuclease H-like"/>
    <property type="match status" value="1"/>
</dbReference>
<dbReference type="AlphaFoldDB" id="A0AAW2NSQ4"/>
<comment type="caution">
    <text evidence="2">The sequence shown here is derived from an EMBL/GenBank/DDBJ whole genome shotgun (WGS) entry which is preliminary data.</text>
</comment>
<reference evidence="2" key="2">
    <citation type="journal article" date="2024" name="Plant">
        <title>Genomic evolution and insights into agronomic trait innovations of Sesamum species.</title>
        <authorList>
            <person name="Miao H."/>
            <person name="Wang L."/>
            <person name="Qu L."/>
            <person name="Liu H."/>
            <person name="Sun Y."/>
            <person name="Le M."/>
            <person name="Wang Q."/>
            <person name="Wei S."/>
            <person name="Zheng Y."/>
            <person name="Lin W."/>
            <person name="Duan Y."/>
            <person name="Cao H."/>
            <person name="Xiong S."/>
            <person name="Wang X."/>
            <person name="Wei L."/>
            <person name="Li C."/>
            <person name="Ma Q."/>
            <person name="Ju M."/>
            <person name="Zhao R."/>
            <person name="Li G."/>
            <person name="Mu C."/>
            <person name="Tian Q."/>
            <person name="Mei H."/>
            <person name="Zhang T."/>
            <person name="Gao T."/>
            <person name="Zhang H."/>
        </authorList>
    </citation>
    <scope>NUCLEOTIDE SEQUENCE</scope>
    <source>
        <strain evidence="2">KEN8</strain>
    </source>
</reference>
<dbReference type="SUPFAM" id="SSF56672">
    <property type="entry name" value="DNA/RNA polymerases"/>
    <property type="match status" value="1"/>
</dbReference>
<name>A0AAW2NSQ4_9LAMI</name>
<accession>A0AAW2NSQ4</accession>
<feature type="domain" description="Reverse transcriptase" evidence="1">
    <location>
        <begin position="3"/>
        <end position="122"/>
    </location>
</feature>
<organism evidence="2">
    <name type="scientific">Sesamum calycinum</name>
    <dbReference type="NCBI Taxonomy" id="2727403"/>
    <lineage>
        <taxon>Eukaryota</taxon>
        <taxon>Viridiplantae</taxon>
        <taxon>Streptophyta</taxon>
        <taxon>Embryophyta</taxon>
        <taxon>Tracheophyta</taxon>
        <taxon>Spermatophyta</taxon>
        <taxon>Magnoliopsida</taxon>
        <taxon>eudicotyledons</taxon>
        <taxon>Gunneridae</taxon>
        <taxon>Pentapetalae</taxon>
        <taxon>asterids</taxon>
        <taxon>lamiids</taxon>
        <taxon>Lamiales</taxon>
        <taxon>Pedaliaceae</taxon>
        <taxon>Sesamum</taxon>
    </lineage>
</organism>
<sequence>MVEKLAGHEYYCFLNGYSGYLQVAIAPEDQEKTIFTYPYGTSGFRRVPFGLCNAPTTFQRCMISVFGDFIDHFIEVCMDDFSVYAPCFDASLTNLVKVLQRCEETNLVLNWEKYHFMVKEGIFLRIATPYHPQTSGQVEVSNRKLKHILEKTISSTRKDWSLKLDDALWAYRTAFKIPIGEQRKLQLNELDEFCHQAYKNARILKERTKTWQDARKLRSKLSRPFIIAKVFPHGAVELLGEKGPFKVNSHRFKHYIEGAPPPPVEHSSCSHIFEELIVKIGR</sequence>
<proteinExistence type="predicted"/>